<dbReference type="GO" id="GO:0005524">
    <property type="term" value="F:ATP binding"/>
    <property type="evidence" value="ECO:0007669"/>
    <property type="project" value="UniProtKB-UniRule"/>
</dbReference>
<reference evidence="13" key="2">
    <citation type="submission" date="2020-07" db="EMBL/GenBank/DDBJ databases">
        <authorList>
            <person name="Vera ALvarez R."/>
            <person name="Arias-Moreno D.M."/>
            <person name="Jimenez-Jacinto V."/>
            <person name="Jimenez-Bremont J.F."/>
            <person name="Swaminathan K."/>
            <person name="Moose S.P."/>
            <person name="Guerrero-Gonzalez M.L."/>
            <person name="Marino-Ramirez L."/>
            <person name="Landsman D."/>
            <person name="Rodriguez-Kessler M."/>
            <person name="Delgado-Sanchez P."/>
        </authorList>
    </citation>
    <scope>NUCLEOTIDE SEQUENCE</scope>
    <source>
        <tissue evidence="13">Cladode</tissue>
    </source>
</reference>
<dbReference type="Pfam" id="PF00069">
    <property type="entry name" value="Pkinase"/>
    <property type="match status" value="1"/>
</dbReference>
<evidence type="ECO:0000256" key="5">
    <source>
        <dbReference type="ARBA" id="ARBA00022777"/>
    </source>
</evidence>
<feature type="binding site" evidence="9">
    <location>
        <position position="34"/>
    </location>
    <ligand>
        <name>ATP</name>
        <dbReference type="ChEBI" id="CHEBI:30616"/>
    </ligand>
</feature>
<dbReference type="PROSITE" id="PS00107">
    <property type="entry name" value="PROTEIN_KINASE_ATP"/>
    <property type="match status" value="1"/>
</dbReference>
<feature type="domain" description="Protein kinase" evidence="12">
    <location>
        <begin position="5"/>
        <end position="261"/>
    </location>
</feature>
<evidence type="ECO:0000256" key="3">
    <source>
        <dbReference type="ARBA" id="ARBA00022679"/>
    </source>
</evidence>
<dbReference type="GO" id="GO:0009651">
    <property type="term" value="P:response to salt stress"/>
    <property type="evidence" value="ECO:0007669"/>
    <property type="project" value="UniProtKB-ARBA"/>
</dbReference>
<dbReference type="Gene3D" id="3.30.200.20">
    <property type="entry name" value="Phosphorylase Kinase, domain 1"/>
    <property type="match status" value="1"/>
</dbReference>
<dbReference type="GO" id="GO:0009414">
    <property type="term" value="P:response to water deprivation"/>
    <property type="evidence" value="ECO:0007669"/>
    <property type="project" value="UniProtKB-ARBA"/>
</dbReference>
<dbReference type="InterPro" id="IPR017441">
    <property type="entry name" value="Protein_kinase_ATP_BS"/>
</dbReference>
<keyword evidence="3" id="KW-0808">Transferase</keyword>
<evidence type="ECO:0000256" key="8">
    <source>
        <dbReference type="ARBA" id="ARBA00048679"/>
    </source>
</evidence>
<evidence type="ECO:0000256" key="6">
    <source>
        <dbReference type="ARBA" id="ARBA00022840"/>
    </source>
</evidence>
<evidence type="ECO:0000256" key="2">
    <source>
        <dbReference type="ARBA" id="ARBA00022527"/>
    </source>
</evidence>
<proteinExistence type="inferred from homology"/>
<dbReference type="GO" id="GO:0009738">
    <property type="term" value="P:abscisic acid-activated signaling pathway"/>
    <property type="evidence" value="ECO:0007669"/>
    <property type="project" value="UniProtKB-ARBA"/>
</dbReference>
<dbReference type="PANTHER" id="PTHR24343:SF558">
    <property type="entry name" value="PROTEIN KINASE DOMAIN-CONTAINING PROTEIN"/>
    <property type="match status" value="1"/>
</dbReference>
<evidence type="ECO:0000259" key="12">
    <source>
        <dbReference type="PROSITE" id="PS50011"/>
    </source>
</evidence>
<dbReference type="AlphaFoldDB" id="A0A7C9ETS1"/>
<dbReference type="FunFam" id="3.30.200.20:FF:000045">
    <property type="entry name" value="Serine/threonine-protein kinase SRK2E"/>
    <property type="match status" value="1"/>
</dbReference>
<organism evidence="13">
    <name type="scientific">Opuntia streptacantha</name>
    <name type="common">Prickly pear cactus</name>
    <name type="synonym">Opuntia cardona</name>
    <dbReference type="NCBI Taxonomy" id="393608"/>
    <lineage>
        <taxon>Eukaryota</taxon>
        <taxon>Viridiplantae</taxon>
        <taxon>Streptophyta</taxon>
        <taxon>Embryophyta</taxon>
        <taxon>Tracheophyta</taxon>
        <taxon>Spermatophyta</taxon>
        <taxon>Magnoliopsida</taxon>
        <taxon>eudicotyledons</taxon>
        <taxon>Gunneridae</taxon>
        <taxon>Pentapetalae</taxon>
        <taxon>Caryophyllales</taxon>
        <taxon>Cactineae</taxon>
        <taxon>Cactaceae</taxon>
        <taxon>Opuntioideae</taxon>
        <taxon>Opuntia</taxon>
    </lineage>
</organism>
<name>A0A7C9ETS1_OPUST</name>
<evidence type="ECO:0000313" key="13">
    <source>
        <dbReference type="EMBL" id="MBA4678961.1"/>
    </source>
</evidence>
<evidence type="ECO:0000256" key="10">
    <source>
        <dbReference type="RuleBase" id="RU000304"/>
    </source>
</evidence>
<protein>
    <recommendedName>
        <fullName evidence="1">non-specific serine/threonine protein kinase</fullName>
        <ecNumber evidence="1">2.7.11.1</ecNumber>
    </recommendedName>
</protein>
<dbReference type="SUPFAM" id="SSF56112">
    <property type="entry name" value="Protein kinase-like (PK-like)"/>
    <property type="match status" value="1"/>
</dbReference>
<keyword evidence="4 9" id="KW-0547">Nucleotide-binding</keyword>
<dbReference type="EMBL" id="GISG01281874">
    <property type="protein sequence ID" value="MBA4678961.1"/>
    <property type="molecule type" value="Transcribed_RNA"/>
</dbReference>
<dbReference type="PANTHER" id="PTHR24343">
    <property type="entry name" value="SERINE/THREONINE KINASE"/>
    <property type="match status" value="1"/>
</dbReference>
<dbReference type="PROSITE" id="PS00108">
    <property type="entry name" value="PROTEIN_KINASE_ST"/>
    <property type="match status" value="1"/>
</dbReference>
<feature type="region of interest" description="Disordered" evidence="11">
    <location>
        <begin position="303"/>
        <end position="332"/>
    </location>
</feature>
<dbReference type="FunFam" id="1.10.510.10:FF:000085">
    <property type="entry name" value="Serine/threonine-protein kinase SRK2E"/>
    <property type="match status" value="1"/>
</dbReference>
<dbReference type="InterPro" id="IPR000719">
    <property type="entry name" value="Prot_kinase_dom"/>
</dbReference>
<evidence type="ECO:0000256" key="7">
    <source>
        <dbReference type="ARBA" id="ARBA00047899"/>
    </source>
</evidence>
<feature type="compositionally biased region" description="Acidic residues" evidence="11">
    <location>
        <begin position="323"/>
        <end position="332"/>
    </location>
</feature>
<dbReference type="InterPro" id="IPR011009">
    <property type="entry name" value="Kinase-like_dom_sf"/>
</dbReference>
<comment type="catalytic activity">
    <reaction evidence="8">
        <text>L-seryl-[protein] + ATP = O-phospho-L-seryl-[protein] + ADP + H(+)</text>
        <dbReference type="Rhea" id="RHEA:17989"/>
        <dbReference type="Rhea" id="RHEA-COMP:9863"/>
        <dbReference type="Rhea" id="RHEA-COMP:11604"/>
        <dbReference type="ChEBI" id="CHEBI:15378"/>
        <dbReference type="ChEBI" id="CHEBI:29999"/>
        <dbReference type="ChEBI" id="CHEBI:30616"/>
        <dbReference type="ChEBI" id="CHEBI:83421"/>
        <dbReference type="ChEBI" id="CHEBI:456216"/>
        <dbReference type="EC" id="2.7.11.1"/>
    </reaction>
</comment>
<dbReference type="EC" id="2.7.11.1" evidence="1"/>
<dbReference type="PROSITE" id="PS50011">
    <property type="entry name" value="PROTEIN_KINASE_DOM"/>
    <property type="match status" value="1"/>
</dbReference>
<dbReference type="CDD" id="cd14662">
    <property type="entry name" value="STKc_SnRK2"/>
    <property type="match status" value="1"/>
</dbReference>
<keyword evidence="6 9" id="KW-0067">ATP-binding</keyword>
<evidence type="ECO:0000256" key="1">
    <source>
        <dbReference type="ARBA" id="ARBA00012513"/>
    </source>
</evidence>
<dbReference type="SMART" id="SM00220">
    <property type="entry name" value="S_TKc"/>
    <property type="match status" value="1"/>
</dbReference>
<dbReference type="InterPro" id="IPR008271">
    <property type="entry name" value="Ser/Thr_kinase_AS"/>
</dbReference>
<keyword evidence="5" id="KW-0418">Kinase</keyword>
<evidence type="ECO:0000256" key="11">
    <source>
        <dbReference type="SAM" id="MobiDB-lite"/>
    </source>
</evidence>
<keyword evidence="2 10" id="KW-0723">Serine/threonine-protein kinase</keyword>
<comment type="similarity">
    <text evidence="10">Belongs to the protein kinase superfamily.</text>
</comment>
<dbReference type="GO" id="GO:0004674">
    <property type="term" value="F:protein serine/threonine kinase activity"/>
    <property type="evidence" value="ECO:0007669"/>
    <property type="project" value="UniProtKB-KW"/>
</dbReference>
<accession>A0A7C9ETS1</accession>
<comment type="catalytic activity">
    <reaction evidence="7">
        <text>L-threonyl-[protein] + ATP = O-phospho-L-threonyl-[protein] + ADP + H(+)</text>
        <dbReference type="Rhea" id="RHEA:46608"/>
        <dbReference type="Rhea" id="RHEA-COMP:11060"/>
        <dbReference type="Rhea" id="RHEA-COMP:11605"/>
        <dbReference type="ChEBI" id="CHEBI:15378"/>
        <dbReference type="ChEBI" id="CHEBI:30013"/>
        <dbReference type="ChEBI" id="CHEBI:30616"/>
        <dbReference type="ChEBI" id="CHEBI:61977"/>
        <dbReference type="ChEBI" id="CHEBI:456216"/>
        <dbReference type="EC" id="2.7.11.1"/>
    </reaction>
</comment>
<dbReference type="Gene3D" id="1.10.510.10">
    <property type="entry name" value="Transferase(Phosphotransferase) domain 1"/>
    <property type="match status" value="1"/>
</dbReference>
<reference evidence="13" key="1">
    <citation type="journal article" date="2013" name="J. Plant Res.">
        <title>Effect of fungi and light on seed germination of three Opuntia species from semiarid lands of central Mexico.</title>
        <authorList>
            <person name="Delgado-Sanchez P."/>
            <person name="Jimenez-Bremont J.F."/>
            <person name="Guerrero-Gonzalez Mde L."/>
            <person name="Flores J."/>
        </authorList>
    </citation>
    <scope>NUCLEOTIDE SEQUENCE</scope>
    <source>
        <tissue evidence="13">Cladode</tissue>
    </source>
</reference>
<sequence>MAERYEPMKELGFGNFGVARLVRDKKTKELFAVKYIERGNKIDEKVQREIINHRSLRHPNIIRFKEVFLTPTHLAIVMEYAAGGELFDRICNAGRFSEDEARFFSQQLISGVSYCHSMEICHRDLKLENTLLDGSRTPRLKICDFGYSKSGLLHSQPKSTVGTPAYIAPEVLSRKEYDGKIADVWSCGVTLYVMLVGGYPFEDPEDPKDFRKTIGRILSAQYSIPDYVRVSADCKHLLSRIFVANPSKRITIPEIKKHPWFLKNLPKDLMEGEKTNYAETDGHEPLQSVEEITQIVQEARTPGKAAAKAVDQSLPLGSGGSLEPDDAESELVESDVSGDYFVAPPL</sequence>
<evidence type="ECO:0000256" key="9">
    <source>
        <dbReference type="PROSITE-ProRule" id="PRU10141"/>
    </source>
</evidence>
<evidence type="ECO:0000256" key="4">
    <source>
        <dbReference type="ARBA" id="ARBA00022741"/>
    </source>
</evidence>